<dbReference type="GO" id="GO:0016646">
    <property type="term" value="F:oxidoreductase activity, acting on the CH-NH group of donors, NAD or NADP as acceptor"/>
    <property type="evidence" value="ECO:0007669"/>
    <property type="project" value="UniProtKB-ARBA"/>
</dbReference>
<dbReference type="Pfam" id="PF01613">
    <property type="entry name" value="Flavin_Reduct"/>
    <property type="match status" value="1"/>
</dbReference>
<feature type="domain" description="Flavin reductase like" evidence="5">
    <location>
        <begin position="19"/>
        <end position="178"/>
    </location>
</feature>
<evidence type="ECO:0000259" key="5">
    <source>
        <dbReference type="SMART" id="SM00903"/>
    </source>
</evidence>
<keyword evidence="2" id="KW-0285">Flavoprotein</keyword>
<proteinExistence type="inferred from homology"/>
<dbReference type="AlphaFoldDB" id="A0A919BJ06"/>
<dbReference type="EMBL" id="BNCK01000004">
    <property type="protein sequence ID" value="GHF93716.1"/>
    <property type="molecule type" value="Genomic_DNA"/>
</dbReference>
<dbReference type="PANTHER" id="PTHR33798:SF5">
    <property type="entry name" value="FLAVIN REDUCTASE LIKE DOMAIN-CONTAINING PROTEIN"/>
    <property type="match status" value="1"/>
</dbReference>
<organism evidence="6 7">
    <name type="scientific">Thalassotalea marina</name>
    <dbReference type="NCBI Taxonomy" id="1673741"/>
    <lineage>
        <taxon>Bacteria</taxon>
        <taxon>Pseudomonadati</taxon>
        <taxon>Pseudomonadota</taxon>
        <taxon>Gammaproteobacteria</taxon>
        <taxon>Alteromonadales</taxon>
        <taxon>Colwelliaceae</taxon>
        <taxon>Thalassotalea</taxon>
    </lineage>
</organism>
<evidence type="ECO:0000256" key="1">
    <source>
        <dbReference type="ARBA" id="ARBA00001917"/>
    </source>
</evidence>
<keyword evidence="3" id="KW-0288">FMN</keyword>
<reference evidence="6" key="2">
    <citation type="submission" date="2020-09" db="EMBL/GenBank/DDBJ databases">
        <authorList>
            <person name="Sun Q."/>
            <person name="Kim S."/>
        </authorList>
    </citation>
    <scope>NUCLEOTIDE SEQUENCE</scope>
    <source>
        <strain evidence="6">KCTC 42731</strain>
    </source>
</reference>
<evidence type="ECO:0000256" key="4">
    <source>
        <dbReference type="ARBA" id="ARBA00038054"/>
    </source>
</evidence>
<comment type="caution">
    <text evidence="6">The sequence shown here is derived from an EMBL/GenBank/DDBJ whole genome shotgun (WGS) entry which is preliminary data.</text>
</comment>
<dbReference type="SMART" id="SM00903">
    <property type="entry name" value="Flavin_Reduct"/>
    <property type="match status" value="1"/>
</dbReference>
<reference evidence="6" key="1">
    <citation type="journal article" date="2014" name="Int. J. Syst. Evol. Microbiol.">
        <title>Complete genome sequence of Corynebacterium casei LMG S-19264T (=DSM 44701T), isolated from a smear-ripened cheese.</title>
        <authorList>
            <consortium name="US DOE Joint Genome Institute (JGI-PGF)"/>
            <person name="Walter F."/>
            <person name="Albersmeier A."/>
            <person name="Kalinowski J."/>
            <person name="Ruckert C."/>
        </authorList>
    </citation>
    <scope>NUCLEOTIDE SEQUENCE</scope>
    <source>
        <strain evidence="6">KCTC 42731</strain>
    </source>
</reference>
<dbReference type="InterPro" id="IPR002563">
    <property type="entry name" value="Flavin_Rdtase-like_dom"/>
</dbReference>
<evidence type="ECO:0000256" key="3">
    <source>
        <dbReference type="ARBA" id="ARBA00022643"/>
    </source>
</evidence>
<dbReference type="InterPro" id="IPR012349">
    <property type="entry name" value="Split_barrel_FMN-bd"/>
</dbReference>
<evidence type="ECO:0000256" key="2">
    <source>
        <dbReference type="ARBA" id="ARBA00022630"/>
    </source>
</evidence>
<dbReference type="SUPFAM" id="SSF50475">
    <property type="entry name" value="FMN-binding split barrel"/>
    <property type="match status" value="1"/>
</dbReference>
<sequence>MNLDFSKFNPLQRYHLMTQTIIPRPIAWALTSNNINQNEVENLNLAPFSYFTAVSSSPALLMISVGKKPNGDLKDTLVNIRENKKMVIHIANEQQADIVTETAASLAHGESELIGVNTDDIEMVPFDGFELPRIKQCDIAYGCELFEIKELGDVPQSLIFVEIKSLYVNPDVITENNNRIKIHADRISPLARLGASEYSGITSPFTKVRPE</sequence>
<evidence type="ECO:0000313" key="6">
    <source>
        <dbReference type="EMBL" id="GHF93716.1"/>
    </source>
</evidence>
<dbReference type="GO" id="GO:0010181">
    <property type="term" value="F:FMN binding"/>
    <property type="evidence" value="ECO:0007669"/>
    <property type="project" value="InterPro"/>
</dbReference>
<comment type="cofactor">
    <cofactor evidence="1">
        <name>FMN</name>
        <dbReference type="ChEBI" id="CHEBI:58210"/>
    </cofactor>
</comment>
<name>A0A919BJ06_9GAMM</name>
<accession>A0A919BJ06</accession>
<evidence type="ECO:0000313" key="7">
    <source>
        <dbReference type="Proteomes" id="UP000623842"/>
    </source>
</evidence>
<dbReference type="PANTHER" id="PTHR33798">
    <property type="entry name" value="FLAVOPROTEIN OXYGENASE"/>
    <property type="match status" value="1"/>
</dbReference>
<gene>
    <name evidence="6" type="ORF">GCM10017161_22790</name>
</gene>
<dbReference type="RefSeq" id="WP_189770560.1">
    <property type="nucleotide sequence ID" value="NZ_BNCK01000004.1"/>
</dbReference>
<protein>
    <recommendedName>
        <fullName evidence="5">Flavin reductase like domain-containing protein</fullName>
    </recommendedName>
</protein>
<dbReference type="Gene3D" id="2.30.110.10">
    <property type="entry name" value="Electron Transport, Fmn-binding Protein, Chain A"/>
    <property type="match status" value="1"/>
</dbReference>
<dbReference type="Proteomes" id="UP000623842">
    <property type="component" value="Unassembled WGS sequence"/>
</dbReference>
<keyword evidence="7" id="KW-1185">Reference proteome</keyword>
<comment type="similarity">
    <text evidence="4">Belongs to the flavoredoxin family.</text>
</comment>